<evidence type="ECO:0000313" key="1">
    <source>
        <dbReference type="EMBL" id="PYB77593.1"/>
    </source>
</evidence>
<gene>
    <name evidence="1" type="ORF">DMY87_04375</name>
</gene>
<dbReference type="EMBL" id="QJRY01000001">
    <property type="protein sequence ID" value="PYB77593.1"/>
    <property type="molecule type" value="Genomic_DNA"/>
</dbReference>
<accession>A0ABX5P1V0</accession>
<comment type="caution">
    <text evidence="1">The sequence shown here is derived from an EMBL/GenBank/DDBJ whole genome shotgun (WGS) entry which is preliminary data.</text>
</comment>
<dbReference type="RefSeq" id="WP_110790021.1">
    <property type="nucleotide sequence ID" value="NZ_QJRY01000001.1"/>
</dbReference>
<keyword evidence="2" id="KW-1185">Reference proteome</keyword>
<proteinExistence type="predicted"/>
<evidence type="ECO:0000313" key="2">
    <source>
        <dbReference type="Proteomes" id="UP000247536"/>
    </source>
</evidence>
<protein>
    <submittedName>
        <fullName evidence="1">Uncharacterized protein</fullName>
    </submittedName>
</protein>
<organism evidence="1 2">
    <name type="scientific">Rhizobium wuzhouense</name>
    <dbReference type="NCBI Taxonomy" id="1986026"/>
    <lineage>
        <taxon>Bacteria</taxon>
        <taxon>Pseudomonadati</taxon>
        <taxon>Pseudomonadota</taxon>
        <taxon>Alphaproteobacteria</taxon>
        <taxon>Hyphomicrobiales</taxon>
        <taxon>Rhizobiaceae</taxon>
        <taxon>Rhizobium/Agrobacterium group</taxon>
        <taxon>Rhizobium</taxon>
    </lineage>
</organism>
<reference evidence="1 2" key="1">
    <citation type="submission" date="2018-06" db="EMBL/GenBank/DDBJ databases">
        <title>Rhizobium wuzhouense sp. nov., isolated from roots of Oryza officinalis.</title>
        <authorList>
            <person name="Yuan T."/>
        </authorList>
    </citation>
    <scope>NUCLEOTIDE SEQUENCE [LARGE SCALE GENOMIC DNA]</scope>
    <source>
        <strain evidence="1 2">W44</strain>
    </source>
</reference>
<dbReference type="Proteomes" id="UP000247536">
    <property type="component" value="Unassembled WGS sequence"/>
</dbReference>
<sequence>MKKLCGYDLNGWRDFASRNWQIAADGEEAANDNTTEGGVFGSVIVVGDGKASRLVGGAQAGLAPHGRGGGWGALGSDDRRISVRSLLSSPDPSVLALSHAFSGMFVGAGIGVASIDDVTDSSEILQERLLSALRRSKISTPLLVWRPVLSVLYGLSAELIQKPCRVGVINHVDRGFTVQALIVRNHKGQGSGVLAPERRNFSEIIECSLGYEYLAQTALSGLEASVSKHWSAPLHAASSVGRLALGIETRPELLRINNGDWQALEPPNKLSLKFPDLPSEILHMLRSSDLVLIESLTEGAVRQQIHNHFADALGMPLVSLPPSSVAKGALVAATRMSKREPVYFDFLPQISTIVQRPSGAESYDLIDPETTLPAGEIYRSPAPAQFAIQAGQERFSIYLRKQNATKPRKATVDLGLKLSGTVPVELSVEQAPASGRARIAVYAESLSRQFLVDWDSAEELDEDWSELLAKLEKPEPTVPSRLVIPCSKALWDESVFEVGFAELVNANANAAEVDWKALADKADDRYARSYAVSSDGQLPSGIDGVTLTNLRKLIDQAITHLNLRLSGKLDAGNDSLRFLTWLFRLCPNDVAIVLLDAWDQQVSGHKLFNHPSHWKLAYQGFGRIVSDKTLELRAIHKILQKPIQNWVWQRETAALAFMLSRSETAPRQLTRQNVELLARRVLLEFRENLGTTYNKFHYAPFLLVGLIRWRMVDRHALVIGTDPVADTLAKATRRTLADLAHQSRASAQGKYGVILEQILEELQGQGSNPDLLLDIYAGEEG</sequence>
<name>A0ABX5P1V0_9HYPH</name>